<protein>
    <submittedName>
        <fullName evidence="2">Uncharacterized protein</fullName>
    </submittedName>
</protein>
<sequence length="152" mass="16922">MDWDLADTILADTITADTIRQTTISRRHHFWQLCHRITVQCLPEEKLVLEMLTESKIASGEHATQCLDKLFKLTDESSYYMAEDIQSDLQSVTEGSPSPLGSPTEQGNTSTPLSDAPSREDIGTTLSSVNTVFLSSPLNSPEMDSFKRNRSL</sequence>
<accession>A0A0C3CLU8</accession>
<organism evidence="2 3">
    <name type="scientific">Oidiodendron maius (strain Zn)</name>
    <dbReference type="NCBI Taxonomy" id="913774"/>
    <lineage>
        <taxon>Eukaryota</taxon>
        <taxon>Fungi</taxon>
        <taxon>Dikarya</taxon>
        <taxon>Ascomycota</taxon>
        <taxon>Pezizomycotina</taxon>
        <taxon>Leotiomycetes</taxon>
        <taxon>Leotiomycetes incertae sedis</taxon>
        <taxon>Myxotrichaceae</taxon>
        <taxon>Oidiodendron</taxon>
    </lineage>
</organism>
<reference evidence="2 3" key="1">
    <citation type="submission" date="2014-04" db="EMBL/GenBank/DDBJ databases">
        <authorList>
            <consortium name="DOE Joint Genome Institute"/>
            <person name="Kuo A."/>
            <person name="Martino E."/>
            <person name="Perotto S."/>
            <person name="Kohler A."/>
            <person name="Nagy L.G."/>
            <person name="Floudas D."/>
            <person name="Copeland A."/>
            <person name="Barry K.W."/>
            <person name="Cichocki N."/>
            <person name="Veneault-Fourrey C."/>
            <person name="LaButti K."/>
            <person name="Lindquist E.A."/>
            <person name="Lipzen A."/>
            <person name="Lundell T."/>
            <person name="Morin E."/>
            <person name="Murat C."/>
            <person name="Sun H."/>
            <person name="Tunlid A."/>
            <person name="Henrissat B."/>
            <person name="Grigoriev I.V."/>
            <person name="Hibbett D.S."/>
            <person name="Martin F."/>
            <person name="Nordberg H.P."/>
            <person name="Cantor M.N."/>
            <person name="Hua S.X."/>
        </authorList>
    </citation>
    <scope>NUCLEOTIDE SEQUENCE [LARGE SCALE GENOMIC DNA]</scope>
    <source>
        <strain evidence="2 3">Zn</strain>
    </source>
</reference>
<dbReference type="InParanoid" id="A0A0C3CLU8"/>
<evidence type="ECO:0000313" key="2">
    <source>
        <dbReference type="EMBL" id="KIM99998.1"/>
    </source>
</evidence>
<feature type="region of interest" description="Disordered" evidence="1">
    <location>
        <begin position="85"/>
        <end position="122"/>
    </location>
</feature>
<name>A0A0C3CLU8_OIDMZ</name>
<gene>
    <name evidence="2" type="ORF">OIDMADRAFT_55889</name>
</gene>
<feature type="compositionally biased region" description="Polar residues" evidence="1">
    <location>
        <begin position="87"/>
        <end position="113"/>
    </location>
</feature>
<dbReference type="HOGENOM" id="CLU_1722911_0_0_1"/>
<evidence type="ECO:0000313" key="3">
    <source>
        <dbReference type="Proteomes" id="UP000054321"/>
    </source>
</evidence>
<dbReference type="Proteomes" id="UP000054321">
    <property type="component" value="Unassembled WGS sequence"/>
</dbReference>
<dbReference type="AlphaFoldDB" id="A0A0C3CLU8"/>
<evidence type="ECO:0000256" key="1">
    <source>
        <dbReference type="SAM" id="MobiDB-lite"/>
    </source>
</evidence>
<keyword evidence="3" id="KW-1185">Reference proteome</keyword>
<dbReference type="OrthoDB" id="3515910at2759"/>
<proteinExistence type="predicted"/>
<reference evidence="3" key="2">
    <citation type="submission" date="2015-01" db="EMBL/GenBank/DDBJ databases">
        <title>Evolutionary Origins and Diversification of the Mycorrhizal Mutualists.</title>
        <authorList>
            <consortium name="DOE Joint Genome Institute"/>
            <consortium name="Mycorrhizal Genomics Consortium"/>
            <person name="Kohler A."/>
            <person name="Kuo A."/>
            <person name="Nagy L.G."/>
            <person name="Floudas D."/>
            <person name="Copeland A."/>
            <person name="Barry K.W."/>
            <person name="Cichocki N."/>
            <person name="Veneault-Fourrey C."/>
            <person name="LaButti K."/>
            <person name="Lindquist E.A."/>
            <person name="Lipzen A."/>
            <person name="Lundell T."/>
            <person name="Morin E."/>
            <person name="Murat C."/>
            <person name="Riley R."/>
            <person name="Ohm R."/>
            <person name="Sun H."/>
            <person name="Tunlid A."/>
            <person name="Henrissat B."/>
            <person name="Grigoriev I.V."/>
            <person name="Hibbett D.S."/>
            <person name="Martin F."/>
        </authorList>
    </citation>
    <scope>NUCLEOTIDE SEQUENCE [LARGE SCALE GENOMIC DNA]</scope>
    <source>
        <strain evidence="3">Zn</strain>
    </source>
</reference>
<dbReference type="EMBL" id="KN832878">
    <property type="protein sequence ID" value="KIM99998.1"/>
    <property type="molecule type" value="Genomic_DNA"/>
</dbReference>